<evidence type="ECO:0000313" key="2">
    <source>
        <dbReference type="Proteomes" id="UP000664132"/>
    </source>
</evidence>
<reference evidence="1" key="1">
    <citation type="submission" date="2021-02" db="EMBL/GenBank/DDBJ databases">
        <title>Genome sequence Cadophora malorum strain M34.</title>
        <authorList>
            <person name="Stefanovic E."/>
            <person name="Vu D."/>
            <person name="Scully C."/>
            <person name="Dijksterhuis J."/>
            <person name="Roader J."/>
            <person name="Houbraken J."/>
        </authorList>
    </citation>
    <scope>NUCLEOTIDE SEQUENCE</scope>
    <source>
        <strain evidence="1">M34</strain>
    </source>
</reference>
<accession>A0A8H7T076</accession>
<sequence>MASNGALFPETTNMSLMLCGYLVNFQKIRDYQHQFRYYNPTQAQQISVQNAIIEHVDKQFASLKSIFIENAKCEKYMKNNPFEIVNDDLLDMKKKFEQLETAYLSENVAAAGLC</sequence>
<name>A0A8H7T076_9HELO</name>
<organism evidence="1 2">
    <name type="scientific">Cadophora malorum</name>
    <dbReference type="NCBI Taxonomy" id="108018"/>
    <lineage>
        <taxon>Eukaryota</taxon>
        <taxon>Fungi</taxon>
        <taxon>Dikarya</taxon>
        <taxon>Ascomycota</taxon>
        <taxon>Pezizomycotina</taxon>
        <taxon>Leotiomycetes</taxon>
        <taxon>Helotiales</taxon>
        <taxon>Ploettnerulaceae</taxon>
        <taxon>Cadophora</taxon>
    </lineage>
</organism>
<proteinExistence type="predicted"/>
<dbReference type="EMBL" id="JAFJYH010000409">
    <property type="protein sequence ID" value="KAG4412110.1"/>
    <property type="molecule type" value="Genomic_DNA"/>
</dbReference>
<evidence type="ECO:0000313" key="1">
    <source>
        <dbReference type="EMBL" id="KAG4412110.1"/>
    </source>
</evidence>
<dbReference type="AlphaFoldDB" id="A0A8H7T076"/>
<dbReference type="OrthoDB" id="3522644at2759"/>
<keyword evidence="2" id="KW-1185">Reference proteome</keyword>
<comment type="caution">
    <text evidence="1">The sequence shown here is derived from an EMBL/GenBank/DDBJ whole genome shotgun (WGS) entry which is preliminary data.</text>
</comment>
<protein>
    <submittedName>
        <fullName evidence="1">Uncharacterized protein</fullName>
    </submittedName>
</protein>
<dbReference type="Proteomes" id="UP000664132">
    <property type="component" value="Unassembled WGS sequence"/>
</dbReference>
<gene>
    <name evidence="1" type="ORF">IFR04_014759</name>
</gene>